<dbReference type="CDD" id="cd13401">
    <property type="entry name" value="Slt70-like"/>
    <property type="match status" value="1"/>
</dbReference>
<dbReference type="InterPro" id="IPR012289">
    <property type="entry name" value="Lytic_TGlycosylase_superhlx_L"/>
</dbReference>
<dbReference type="Proteomes" id="UP000535589">
    <property type="component" value="Unassembled WGS sequence"/>
</dbReference>
<dbReference type="GO" id="GO:0042597">
    <property type="term" value="C:periplasmic space"/>
    <property type="evidence" value="ECO:0007669"/>
    <property type="project" value="InterPro"/>
</dbReference>
<dbReference type="RefSeq" id="WP_168835339.1">
    <property type="nucleotide sequence ID" value="NZ_JABAIK010000004.1"/>
</dbReference>
<feature type="signal peptide" evidence="3">
    <location>
        <begin position="1"/>
        <end position="33"/>
    </location>
</feature>
<dbReference type="InterPro" id="IPR037061">
    <property type="entry name" value="Lytic_TGlycoase_superhlx_L_sf"/>
</dbReference>
<evidence type="ECO:0000313" key="6">
    <source>
        <dbReference type="EMBL" id="NLS12223.1"/>
    </source>
</evidence>
<dbReference type="InterPro" id="IPR023346">
    <property type="entry name" value="Lysozyme-like_dom_sf"/>
</dbReference>
<evidence type="ECO:0000259" key="4">
    <source>
        <dbReference type="Pfam" id="PF01464"/>
    </source>
</evidence>
<dbReference type="Gene3D" id="1.10.1240.20">
    <property type="entry name" value="Lytic transglycosylase, superhelical linker domain"/>
    <property type="match status" value="1"/>
</dbReference>
<keyword evidence="7" id="KW-1185">Reference proteome</keyword>
<name>A0A7X8TQ79_9VIBR</name>
<keyword evidence="6" id="KW-0456">Lyase</keyword>
<dbReference type="SUPFAM" id="SSF48435">
    <property type="entry name" value="Bacterial muramidases"/>
    <property type="match status" value="1"/>
</dbReference>
<sequence>MLFGFVAGLQRQLRNALMYGCVIMCAFPSMAWAAQDHRSQNELTQENLKQSREWYRQAQLALKTNQQKKYQALRNKLTDYPLVPYLDYRVFKQNLSKHSVKEVQQFVGTHQSLPFSTRIAAPYLDLLFKRQAWRDIVEFHPTTPKSERYRCIYYTALAKTDQADEASHGARNLWLNGQSVDDACDGLFRWWADSGGRTDALIIERMQLAFAARNRSLVRYLSRMPQSLVAKQQAKALVDLQRNPKSVTHFAKQQMATQYTQQQSAIALKLWARQDVAKAQAQLDKVAQALKWPKALYQEVSTFMAWRLFQTESQPLAIWRDDVIVNSQNDALIERRLRLAIQQGDWSALPLWAERLSPKLRHSQRWQFWLARSDIFRGFTEEGHARLKTLLGQRNFYSVAAAQYLSVPYRYPVQRQQLDPTQIEPHDSALMRIEELVALGKLSAAKSEWIHTLRLASDSEKPHLAVYAAKMGWPHLSVKASIKAKMWNDLTVRFPLAYQKRFDFYAKKHQIDLVTLLSLARQESALDGQARSPVGARGLMQIMPKTAAYTARKYQIAYHDSDQLYNVGKNIEIGSQYLKGLLDQYDNNRIFALAAYNAGPHRVKTWRARTKGSVDVYAFIEAIPFKETRGYVQNILMFETYYRYLLDLQGDFITPNELNHRY</sequence>
<dbReference type="Gene3D" id="1.10.530.10">
    <property type="match status" value="1"/>
</dbReference>
<dbReference type="GO" id="GO:0016829">
    <property type="term" value="F:lyase activity"/>
    <property type="evidence" value="ECO:0007669"/>
    <property type="project" value="UniProtKB-KW"/>
</dbReference>
<dbReference type="Pfam" id="PF01464">
    <property type="entry name" value="SLT"/>
    <property type="match status" value="1"/>
</dbReference>
<evidence type="ECO:0000256" key="2">
    <source>
        <dbReference type="ARBA" id="ARBA00022729"/>
    </source>
</evidence>
<feature type="chain" id="PRO_5031281941" evidence="3">
    <location>
        <begin position="34"/>
        <end position="662"/>
    </location>
</feature>
<evidence type="ECO:0000259" key="5">
    <source>
        <dbReference type="Pfam" id="PF14718"/>
    </source>
</evidence>
<keyword evidence="2 3" id="KW-0732">Signal</keyword>
<dbReference type="PANTHER" id="PTHR37423:SF5">
    <property type="entry name" value="SOLUBLE LYTIC MUREIN TRANSGLYCOSYLASE"/>
    <property type="match status" value="1"/>
</dbReference>
<evidence type="ECO:0000256" key="3">
    <source>
        <dbReference type="SAM" id="SignalP"/>
    </source>
</evidence>
<dbReference type="NCBIfam" id="NF008631">
    <property type="entry name" value="PRK11619.1"/>
    <property type="match status" value="1"/>
</dbReference>
<dbReference type="InterPro" id="IPR008939">
    <property type="entry name" value="Lytic_TGlycosylase_superhlx_U"/>
</dbReference>
<organism evidence="6 7">
    <name type="scientific">Vibrio agarilyticus</name>
    <dbReference type="NCBI Taxonomy" id="2726741"/>
    <lineage>
        <taxon>Bacteria</taxon>
        <taxon>Pseudomonadati</taxon>
        <taxon>Pseudomonadota</taxon>
        <taxon>Gammaproteobacteria</taxon>
        <taxon>Vibrionales</taxon>
        <taxon>Vibrionaceae</taxon>
        <taxon>Vibrio</taxon>
    </lineage>
</organism>
<protein>
    <submittedName>
        <fullName evidence="6">Murein transglycosylase</fullName>
        <ecNumber evidence="6">4.2.2.-</ecNumber>
    </submittedName>
</protein>
<dbReference type="PANTHER" id="PTHR37423">
    <property type="entry name" value="SOLUBLE LYTIC MUREIN TRANSGLYCOSYLASE-RELATED"/>
    <property type="match status" value="1"/>
</dbReference>
<dbReference type="EMBL" id="JABAIK010000004">
    <property type="protein sequence ID" value="NLS12223.1"/>
    <property type="molecule type" value="Genomic_DNA"/>
</dbReference>
<dbReference type="InterPro" id="IPR008258">
    <property type="entry name" value="Transglycosylase_SLT_dom_1"/>
</dbReference>
<dbReference type="GO" id="GO:0004553">
    <property type="term" value="F:hydrolase activity, hydrolyzing O-glycosyl compounds"/>
    <property type="evidence" value="ECO:0007669"/>
    <property type="project" value="InterPro"/>
</dbReference>
<dbReference type="Gene3D" id="1.25.20.10">
    <property type="entry name" value="Bacterial muramidases"/>
    <property type="match status" value="1"/>
</dbReference>
<dbReference type="Pfam" id="PF14718">
    <property type="entry name" value="SLT_L"/>
    <property type="match status" value="1"/>
</dbReference>
<proteinExistence type="inferred from homology"/>
<reference evidence="6 7" key="1">
    <citation type="submission" date="2020-04" db="EMBL/GenBank/DDBJ databases">
        <title>Vibrio sp. SM6, a novel species isolated from seawater.</title>
        <authorList>
            <person name="Wang X."/>
        </authorList>
    </citation>
    <scope>NUCLEOTIDE SEQUENCE [LARGE SCALE GENOMIC DNA]</scope>
    <source>
        <strain evidence="6 7">SM6</strain>
    </source>
</reference>
<dbReference type="Pfam" id="PF00760">
    <property type="entry name" value="Cucumo_coat"/>
    <property type="match status" value="1"/>
</dbReference>
<dbReference type="SUPFAM" id="SSF53955">
    <property type="entry name" value="Lysozyme-like"/>
    <property type="match status" value="1"/>
</dbReference>
<feature type="domain" description="Lytic transglycosylase superhelical linker" evidence="5">
    <location>
        <begin position="426"/>
        <end position="490"/>
    </location>
</feature>
<dbReference type="AlphaFoldDB" id="A0A7X8TQ79"/>
<comment type="similarity">
    <text evidence="1">Belongs to the transglycosylase Slt family.</text>
</comment>
<accession>A0A7X8TQ79</accession>
<evidence type="ECO:0000256" key="1">
    <source>
        <dbReference type="ARBA" id="ARBA00007734"/>
    </source>
</evidence>
<evidence type="ECO:0000313" key="7">
    <source>
        <dbReference type="Proteomes" id="UP000535589"/>
    </source>
</evidence>
<gene>
    <name evidence="6" type="primary">sltY</name>
    <name evidence="6" type="ORF">HGP28_04850</name>
</gene>
<dbReference type="EC" id="4.2.2.-" evidence="6"/>
<comment type="caution">
    <text evidence="6">The sequence shown here is derived from an EMBL/GenBank/DDBJ whole genome shotgun (WGS) entry which is preliminary data.</text>
</comment>
<feature type="domain" description="Transglycosylase SLT" evidence="4">
    <location>
        <begin position="503"/>
        <end position="612"/>
    </location>
</feature>